<comment type="caution">
    <text evidence="2">The sequence shown here is derived from an EMBL/GenBank/DDBJ whole genome shotgun (WGS) entry which is preliminary data.</text>
</comment>
<feature type="region of interest" description="Disordered" evidence="1">
    <location>
        <begin position="1"/>
        <end position="82"/>
    </location>
</feature>
<gene>
    <name evidence="2" type="ORF">E2C01_086722</name>
</gene>
<protein>
    <submittedName>
        <fullName evidence="2">Uncharacterized protein</fullName>
    </submittedName>
</protein>
<evidence type="ECO:0000256" key="1">
    <source>
        <dbReference type="SAM" id="MobiDB-lite"/>
    </source>
</evidence>
<proteinExistence type="predicted"/>
<organism evidence="2 3">
    <name type="scientific">Portunus trituberculatus</name>
    <name type="common">Swimming crab</name>
    <name type="synonym">Neptunus trituberculatus</name>
    <dbReference type="NCBI Taxonomy" id="210409"/>
    <lineage>
        <taxon>Eukaryota</taxon>
        <taxon>Metazoa</taxon>
        <taxon>Ecdysozoa</taxon>
        <taxon>Arthropoda</taxon>
        <taxon>Crustacea</taxon>
        <taxon>Multicrustacea</taxon>
        <taxon>Malacostraca</taxon>
        <taxon>Eumalacostraca</taxon>
        <taxon>Eucarida</taxon>
        <taxon>Decapoda</taxon>
        <taxon>Pleocyemata</taxon>
        <taxon>Brachyura</taxon>
        <taxon>Eubrachyura</taxon>
        <taxon>Portunoidea</taxon>
        <taxon>Portunidae</taxon>
        <taxon>Portuninae</taxon>
        <taxon>Portunus</taxon>
    </lineage>
</organism>
<evidence type="ECO:0000313" key="2">
    <source>
        <dbReference type="EMBL" id="MPC91669.1"/>
    </source>
</evidence>
<sequence length="123" mass="14036">MSTRIAYNQHHKRNYGIQHRDPDNFSRHKTPPHLRSTLHQSRKTCIKPTSRGPKSSTEYAKRKPLHRPRSHLVSANQGPRRTVGKAAQLYTFSPTHHASHSLLNTHKEKTSLLKKGLGPKIAI</sequence>
<accession>A0A5B7JA27</accession>
<keyword evidence="3" id="KW-1185">Reference proteome</keyword>
<name>A0A5B7JA27_PORTR</name>
<dbReference type="EMBL" id="VSRR010088625">
    <property type="protein sequence ID" value="MPC91669.1"/>
    <property type="molecule type" value="Genomic_DNA"/>
</dbReference>
<dbReference type="AlphaFoldDB" id="A0A5B7JA27"/>
<reference evidence="2 3" key="1">
    <citation type="submission" date="2019-05" db="EMBL/GenBank/DDBJ databases">
        <title>Another draft genome of Portunus trituberculatus and its Hox gene families provides insights of decapod evolution.</title>
        <authorList>
            <person name="Jeong J.-H."/>
            <person name="Song I."/>
            <person name="Kim S."/>
            <person name="Choi T."/>
            <person name="Kim D."/>
            <person name="Ryu S."/>
            <person name="Kim W."/>
        </authorList>
    </citation>
    <scope>NUCLEOTIDE SEQUENCE [LARGE SCALE GENOMIC DNA]</scope>
    <source>
        <tissue evidence="2">Muscle</tissue>
    </source>
</reference>
<evidence type="ECO:0000313" key="3">
    <source>
        <dbReference type="Proteomes" id="UP000324222"/>
    </source>
</evidence>
<dbReference type="Proteomes" id="UP000324222">
    <property type="component" value="Unassembled WGS sequence"/>
</dbReference>